<reference evidence="1" key="1">
    <citation type="submission" date="2023-08" db="EMBL/GenBank/DDBJ databases">
        <authorList>
            <person name="Chen Y."/>
            <person name="Shah S."/>
            <person name="Dougan E. K."/>
            <person name="Thang M."/>
            <person name="Chan C."/>
        </authorList>
    </citation>
    <scope>NUCLEOTIDE SEQUENCE</scope>
</reference>
<keyword evidence="2" id="KW-1185">Reference proteome</keyword>
<comment type="caution">
    <text evidence="1">The sequence shown here is derived from an EMBL/GenBank/DDBJ whole genome shotgun (WGS) entry which is preliminary data.</text>
</comment>
<organism evidence="1 2">
    <name type="scientific">Effrenium voratum</name>
    <dbReference type="NCBI Taxonomy" id="2562239"/>
    <lineage>
        <taxon>Eukaryota</taxon>
        <taxon>Sar</taxon>
        <taxon>Alveolata</taxon>
        <taxon>Dinophyceae</taxon>
        <taxon>Suessiales</taxon>
        <taxon>Symbiodiniaceae</taxon>
        <taxon>Effrenium</taxon>
    </lineage>
</organism>
<dbReference type="EMBL" id="CAUJNA010003332">
    <property type="protein sequence ID" value="CAJ1399365.1"/>
    <property type="molecule type" value="Genomic_DNA"/>
</dbReference>
<protein>
    <submittedName>
        <fullName evidence="1">Uncharacterized protein</fullName>
    </submittedName>
</protein>
<dbReference type="AlphaFoldDB" id="A0AA36N5E0"/>
<proteinExistence type="predicted"/>
<gene>
    <name evidence="1" type="ORF">EVOR1521_LOCUS22903</name>
</gene>
<name>A0AA36N5E0_9DINO</name>
<sequence length="351" mass="39190">MGSGASFAALPKEALNEAFQEEALTQVMGGLSREQLQTLQKVVSTALDSKKPGLGNADAASDMKRAMWMWSKEIVSEAFDEIGLPNPKCNGKQLLVGEVVWKTEGDKWKEMAPYAARKFMGDQFDTPVPFEPPESAKKRAVYLWSVEQVDEFLKELGVKPQGKSAKELVADDMDLEDEDRTKVNKEVNKLALMFQEDVSMADSMGNAEKGTDMQRAIFMWDKETTAMALKEIKVKDAPEATGKQLLAGDVSWESADKKKWEEEMLPMCVMNFLTDQVEADTPFEPPAEVKQRCVYLWDEAQADEFLKEMDVKPKGKSGKQLLQLGGELEPELRKALANVGVMFMQDLAQLA</sequence>
<accession>A0AA36N5E0</accession>
<evidence type="ECO:0000313" key="2">
    <source>
        <dbReference type="Proteomes" id="UP001178507"/>
    </source>
</evidence>
<evidence type="ECO:0000313" key="1">
    <source>
        <dbReference type="EMBL" id="CAJ1399365.1"/>
    </source>
</evidence>
<dbReference type="Proteomes" id="UP001178507">
    <property type="component" value="Unassembled WGS sequence"/>
</dbReference>